<evidence type="ECO:0000313" key="10">
    <source>
        <dbReference type="Proteomes" id="UP000271227"/>
    </source>
</evidence>
<dbReference type="InterPro" id="IPR012133">
    <property type="entry name" value="Alpha-hydoxy_acid_DH_FMN"/>
</dbReference>
<dbReference type="InParanoid" id="A0A3M0D834"/>
<dbReference type="EMBL" id="REFR01000009">
    <property type="protein sequence ID" value="RMB12433.1"/>
    <property type="molecule type" value="Genomic_DNA"/>
</dbReference>
<evidence type="ECO:0000256" key="1">
    <source>
        <dbReference type="ARBA" id="ARBA00001917"/>
    </source>
</evidence>
<dbReference type="InterPro" id="IPR037396">
    <property type="entry name" value="FMN_HAD"/>
</dbReference>
<keyword evidence="2 7" id="KW-0285">Flavoprotein</keyword>
<feature type="binding site" evidence="7">
    <location>
        <begin position="80"/>
        <end position="82"/>
    </location>
    <ligand>
        <name>FMN</name>
        <dbReference type="ChEBI" id="CHEBI:58210"/>
    </ligand>
</feature>
<proteinExistence type="inferred from homology"/>
<feature type="binding site" evidence="7">
    <location>
        <position position="133"/>
    </location>
    <ligand>
        <name>glyoxylate</name>
        <dbReference type="ChEBI" id="CHEBI:36655"/>
    </ligand>
</feature>
<dbReference type="PIRSF" id="PIRSF000138">
    <property type="entry name" value="Al-hdrx_acd_dh"/>
    <property type="match status" value="1"/>
</dbReference>
<evidence type="ECO:0000259" key="8">
    <source>
        <dbReference type="PROSITE" id="PS51349"/>
    </source>
</evidence>
<dbReference type="AlphaFoldDB" id="A0A3M0D834"/>
<organism evidence="9 10">
    <name type="scientific">Eilatimonas milleporae</name>
    <dbReference type="NCBI Taxonomy" id="911205"/>
    <lineage>
        <taxon>Bacteria</taxon>
        <taxon>Pseudomonadati</taxon>
        <taxon>Pseudomonadota</taxon>
        <taxon>Alphaproteobacteria</taxon>
        <taxon>Kordiimonadales</taxon>
        <taxon>Kordiimonadaceae</taxon>
        <taxon>Eilatimonas</taxon>
    </lineage>
</organism>
<feature type="binding site" evidence="7">
    <location>
        <position position="251"/>
    </location>
    <ligand>
        <name>FMN</name>
        <dbReference type="ChEBI" id="CHEBI:58210"/>
    </ligand>
</feature>
<dbReference type="Proteomes" id="UP000271227">
    <property type="component" value="Unassembled WGS sequence"/>
</dbReference>
<feature type="binding site" evidence="7">
    <location>
        <position position="27"/>
    </location>
    <ligand>
        <name>glyoxylate</name>
        <dbReference type="ChEBI" id="CHEBI:36655"/>
    </ligand>
</feature>
<dbReference type="GO" id="GO:0010181">
    <property type="term" value="F:FMN binding"/>
    <property type="evidence" value="ECO:0007669"/>
    <property type="project" value="InterPro"/>
</dbReference>
<feature type="binding site" evidence="7">
    <location>
        <position position="159"/>
    </location>
    <ligand>
        <name>FMN</name>
        <dbReference type="ChEBI" id="CHEBI:58210"/>
    </ligand>
</feature>
<feature type="binding site" evidence="7">
    <location>
        <position position="109"/>
    </location>
    <ligand>
        <name>FMN</name>
        <dbReference type="ChEBI" id="CHEBI:58210"/>
    </ligand>
</feature>
<feature type="binding site" evidence="7">
    <location>
        <position position="275"/>
    </location>
    <ligand>
        <name>glyoxylate</name>
        <dbReference type="ChEBI" id="CHEBI:36655"/>
    </ligand>
</feature>
<feature type="binding site" evidence="7">
    <location>
        <position position="273"/>
    </location>
    <ligand>
        <name>FMN</name>
        <dbReference type="ChEBI" id="CHEBI:58210"/>
    </ligand>
</feature>
<evidence type="ECO:0000256" key="6">
    <source>
        <dbReference type="PIRSR" id="PIRSR000138-1"/>
    </source>
</evidence>
<name>A0A3M0D834_9PROT</name>
<dbReference type="FunCoup" id="A0A3M0D834">
    <property type="interactions" value="249"/>
</dbReference>
<dbReference type="InterPro" id="IPR000262">
    <property type="entry name" value="FMN-dep_DH"/>
</dbReference>
<keyword evidence="4" id="KW-0560">Oxidoreductase</keyword>
<evidence type="ECO:0000256" key="7">
    <source>
        <dbReference type="PIRSR" id="PIRSR000138-2"/>
    </source>
</evidence>
<dbReference type="Gene3D" id="3.20.20.70">
    <property type="entry name" value="Aldolase class I"/>
    <property type="match status" value="1"/>
</dbReference>
<protein>
    <submittedName>
        <fullName evidence="9">L-lactate dehydrogenase (Cytochrome)</fullName>
    </submittedName>
</protein>
<evidence type="ECO:0000256" key="3">
    <source>
        <dbReference type="ARBA" id="ARBA00022643"/>
    </source>
</evidence>
<feature type="binding site" evidence="7">
    <location>
        <position position="131"/>
    </location>
    <ligand>
        <name>FMN</name>
        <dbReference type="ChEBI" id="CHEBI:58210"/>
    </ligand>
</feature>
<evidence type="ECO:0000313" key="9">
    <source>
        <dbReference type="EMBL" id="RMB12433.1"/>
    </source>
</evidence>
<dbReference type="Pfam" id="PF01070">
    <property type="entry name" value="FMN_dh"/>
    <property type="match status" value="1"/>
</dbReference>
<dbReference type="InterPro" id="IPR013785">
    <property type="entry name" value="Aldolase_TIM"/>
</dbReference>
<comment type="similarity">
    <text evidence="5">Belongs to the FMN-dependent alpha-hydroxy acid dehydrogenase family.</text>
</comment>
<dbReference type="FunFam" id="3.20.20.70:FF:000029">
    <property type="entry name" value="L-lactate dehydrogenase"/>
    <property type="match status" value="1"/>
</dbReference>
<evidence type="ECO:0000256" key="4">
    <source>
        <dbReference type="ARBA" id="ARBA00023002"/>
    </source>
</evidence>
<sequence length="382" mass="41335">MKLADCQNVNDIRALAARRAHKMVFDYIDGGAGDEQTLHENTGAFAHYDLLFRALAGVDTVETGSHILGHRVAQPFFCSPAAGNRLFHTQGERAVARAAAERGLVYCLSTLSSVSIEDIAALRKTAPQFFQLYVWKDRVLVKEMLDRAKAAGFAALILTVDFPVTGKRERDVRNGFAIPPKLGLKQVFEALKSPAWSLDYLTGPAIRYANLSADTPAMSLADFVAQQLHAGFAWKDAEWLLGEWNGPAIIKGVVRTDDAVKAVETGFDAVMVSNHGGRQLDRSPAPVSLLPEMAAALDGRAELILDGGARRGVDILTALALGAQAVGFARPYLYGLAAAGHKGVARMLDILTDEFRRDMTLIGARSVSELEPGLVRRRPETG</sequence>
<dbReference type="GO" id="GO:0016614">
    <property type="term" value="F:oxidoreductase activity, acting on CH-OH group of donors"/>
    <property type="evidence" value="ECO:0007669"/>
    <property type="project" value="UniProtKB-ARBA"/>
</dbReference>
<dbReference type="PROSITE" id="PS00557">
    <property type="entry name" value="FMN_HYDROXY_ACID_DH_1"/>
    <property type="match status" value="1"/>
</dbReference>
<keyword evidence="10" id="KW-1185">Reference proteome</keyword>
<dbReference type="RefSeq" id="WP_211332081.1">
    <property type="nucleotide sequence ID" value="NZ_REFR01000009.1"/>
</dbReference>
<dbReference type="PANTHER" id="PTHR10578">
    <property type="entry name" value="S -2-HYDROXY-ACID OXIDASE-RELATED"/>
    <property type="match status" value="1"/>
</dbReference>
<evidence type="ECO:0000256" key="5">
    <source>
        <dbReference type="ARBA" id="ARBA00024042"/>
    </source>
</evidence>
<feature type="binding site" evidence="7">
    <location>
        <position position="168"/>
    </location>
    <ligand>
        <name>glyoxylate</name>
        <dbReference type="ChEBI" id="CHEBI:36655"/>
    </ligand>
</feature>
<dbReference type="CDD" id="cd02809">
    <property type="entry name" value="alpha_hydroxyacid_oxid_FMN"/>
    <property type="match status" value="1"/>
</dbReference>
<feature type="domain" description="FMN hydroxy acid dehydrogenase" evidence="8">
    <location>
        <begin position="1"/>
        <end position="380"/>
    </location>
</feature>
<comment type="caution">
    <text evidence="9">The sequence shown here is derived from an EMBL/GenBank/DDBJ whole genome shotgun (WGS) entry which is preliminary data.</text>
</comment>
<comment type="cofactor">
    <cofactor evidence="1">
        <name>FMN</name>
        <dbReference type="ChEBI" id="CHEBI:58210"/>
    </cofactor>
</comment>
<feature type="binding site" evidence="7">
    <location>
        <begin position="306"/>
        <end position="310"/>
    </location>
    <ligand>
        <name>FMN</name>
        <dbReference type="ChEBI" id="CHEBI:58210"/>
    </ligand>
</feature>
<feature type="active site" description="Proton acceptor" evidence="6">
    <location>
        <position position="275"/>
    </location>
</feature>
<accession>A0A3M0D834</accession>
<keyword evidence="3 7" id="KW-0288">FMN</keyword>
<evidence type="ECO:0000256" key="2">
    <source>
        <dbReference type="ARBA" id="ARBA00022630"/>
    </source>
</evidence>
<gene>
    <name evidence="9" type="ORF">BXY39_0929</name>
</gene>
<dbReference type="PROSITE" id="PS51349">
    <property type="entry name" value="FMN_HYDROXY_ACID_DH_2"/>
    <property type="match status" value="1"/>
</dbReference>
<feature type="binding site" evidence="7">
    <location>
        <position position="278"/>
    </location>
    <ligand>
        <name>glyoxylate</name>
        <dbReference type="ChEBI" id="CHEBI:36655"/>
    </ligand>
</feature>
<dbReference type="InterPro" id="IPR008259">
    <property type="entry name" value="FMN_hydac_DH_AS"/>
</dbReference>
<dbReference type="PANTHER" id="PTHR10578:SF149">
    <property type="entry name" value="2-HYDROXYACID OXIDASE 2"/>
    <property type="match status" value="1"/>
</dbReference>
<dbReference type="SUPFAM" id="SSF51395">
    <property type="entry name" value="FMN-linked oxidoreductases"/>
    <property type="match status" value="1"/>
</dbReference>
<reference evidence="9 10" key="1">
    <citation type="submission" date="2018-10" db="EMBL/GenBank/DDBJ databases">
        <title>Genomic Encyclopedia of Archaeal and Bacterial Type Strains, Phase II (KMG-II): from individual species to whole genera.</title>
        <authorList>
            <person name="Goeker M."/>
        </authorList>
    </citation>
    <scope>NUCLEOTIDE SEQUENCE [LARGE SCALE GENOMIC DNA]</scope>
    <source>
        <strain evidence="9 10">DSM 25217</strain>
    </source>
</reference>